<dbReference type="InterPro" id="IPR001841">
    <property type="entry name" value="Znf_RING"/>
</dbReference>
<reference evidence="8" key="1">
    <citation type="submission" date="2021-01" db="EMBL/GenBank/DDBJ databases">
        <authorList>
            <person name="Corre E."/>
            <person name="Pelletier E."/>
            <person name="Niang G."/>
            <person name="Scheremetjew M."/>
            <person name="Finn R."/>
            <person name="Kale V."/>
            <person name="Holt S."/>
            <person name="Cochrane G."/>
            <person name="Meng A."/>
            <person name="Brown T."/>
            <person name="Cohen L."/>
        </authorList>
    </citation>
    <scope>NUCLEOTIDE SEQUENCE</scope>
    <source>
        <strain evidence="8">NY070348D</strain>
    </source>
</reference>
<proteinExistence type="predicted"/>
<dbReference type="SMART" id="SM00184">
    <property type="entry name" value="RING"/>
    <property type="match status" value="1"/>
</dbReference>
<feature type="transmembrane region" description="Helical" evidence="6">
    <location>
        <begin position="204"/>
        <end position="237"/>
    </location>
</feature>
<dbReference type="EMBL" id="HBHK01015166">
    <property type="protein sequence ID" value="CAD9687443.1"/>
    <property type="molecule type" value="Transcribed_RNA"/>
</dbReference>
<dbReference type="PROSITE" id="PS50089">
    <property type="entry name" value="ZF_RING_2"/>
    <property type="match status" value="1"/>
</dbReference>
<evidence type="ECO:0000256" key="3">
    <source>
        <dbReference type="ARBA" id="ARBA00022833"/>
    </source>
</evidence>
<keyword evidence="6" id="KW-0812">Transmembrane</keyword>
<evidence type="ECO:0000256" key="4">
    <source>
        <dbReference type="PROSITE-ProRule" id="PRU00175"/>
    </source>
</evidence>
<dbReference type="PANTHER" id="PTHR46225:SF19">
    <property type="entry name" value="RING-TYPE DOMAIN-CONTAINING PROTEIN"/>
    <property type="match status" value="1"/>
</dbReference>
<feature type="domain" description="RING-type" evidence="7">
    <location>
        <begin position="285"/>
        <end position="328"/>
    </location>
</feature>
<evidence type="ECO:0000256" key="6">
    <source>
        <dbReference type="SAM" id="Phobius"/>
    </source>
</evidence>
<name>A0A7S2S317_9STRA</name>
<evidence type="ECO:0000313" key="8">
    <source>
        <dbReference type="EMBL" id="CAD9687443.1"/>
    </source>
</evidence>
<keyword evidence="1" id="KW-0479">Metal-binding</keyword>
<accession>A0A7S2S317</accession>
<evidence type="ECO:0000256" key="2">
    <source>
        <dbReference type="ARBA" id="ARBA00022771"/>
    </source>
</evidence>
<dbReference type="AlphaFoldDB" id="A0A7S2S317"/>
<keyword evidence="6" id="KW-1133">Transmembrane helix</keyword>
<feature type="transmembrane region" description="Helical" evidence="6">
    <location>
        <begin position="99"/>
        <end position="122"/>
    </location>
</feature>
<dbReference type="GO" id="GO:0008270">
    <property type="term" value="F:zinc ion binding"/>
    <property type="evidence" value="ECO:0007669"/>
    <property type="project" value="UniProtKB-KW"/>
</dbReference>
<keyword evidence="2 4" id="KW-0863">Zinc-finger</keyword>
<dbReference type="Pfam" id="PF13639">
    <property type="entry name" value="zf-RING_2"/>
    <property type="match status" value="1"/>
</dbReference>
<dbReference type="InterPro" id="IPR011016">
    <property type="entry name" value="Znf_RING-CH"/>
</dbReference>
<evidence type="ECO:0000256" key="5">
    <source>
        <dbReference type="SAM" id="MobiDB-lite"/>
    </source>
</evidence>
<feature type="compositionally biased region" description="Polar residues" evidence="5">
    <location>
        <begin position="32"/>
        <end position="41"/>
    </location>
</feature>
<dbReference type="InterPro" id="IPR013083">
    <property type="entry name" value="Znf_RING/FYVE/PHD"/>
</dbReference>
<keyword evidence="6" id="KW-0472">Membrane</keyword>
<evidence type="ECO:0000256" key="1">
    <source>
        <dbReference type="ARBA" id="ARBA00022723"/>
    </source>
</evidence>
<gene>
    <name evidence="8" type="ORF">QSP1433_LOCUS9516</name>
</gene>
<dbReference type="CDD" id="cd16461">
    <property type="entry name" value="RING-H2_EL5-like"/>
    <property type="match status" value="1"/>
</dbReference>
<keyword evidence="3" id="KW-0862">Zinc</keyword>
<dbReference type="Gene3D" id="3.30.40.10">
    <property type="entry name" value="Zinc/RING finger domain, C3HC4 (zinc finger)"/>
    <property type="match status" value="1"/>
</dbReference>
<feature type="region of interest" description="Disordered" evidence="5">
    <location>
        <begin position="1"/>
        <end position="76"/>
    </location>
</feature>
<sequence>MDAIVSESHVRYTQAHTSDEDDGEYGHGLNGGRSNTENSPIITRREHSSSSIDSNGSLRSFSSLPNTSRLTSESRNVRMTVASETIAARTDNSNRRHGVFVYIQTLLQLPPAIAALVVVPLMWKTEHCSQPLNFWAIVYAITLVGALFVSWTLHLEPESETNQSPRRQFAENMRRPLENFALGWLIMGQVWVQSAEECQTTAPVLFSLCFWLVVIGFCYFLLPCIIIILMLPFLCFCLPCVIRVLARFAGPDQLGGKGAPQDIIDALPKKKYNFSLFEDEEDPQCTICLSPYEEGQEIRFLPCDTRHHFHQDCVDEWLLVNATCPICRARIIPEEQTGEDEGIGTRLTSDLEQGHSGERNQTSV</sequence>
<feature type="compositionally biased region" description="Polar residues" evidence="5">
    <location>
        <begin position="49"/>
        <end position="74"/>
    </location>
</feature>
<dbReference type="PANTHER" id="PTHR46225">
    <property type="entry name" value="C3H4 TYPE ZINC FINGER PROTEIN"/>
    <property type="match status" value="1"/>
</dbReference>
<dbReference type="SMART" id="SM00744">
    <property type="entry name" value="RINGv"/>
    <property type="match status" value="1"/>
</dbReference>
<feature type="transmembrane region" description="Helical" evidence="6">
    <location>
        <begin position="134"/>
        <end position="155"/>
    </location>
</feature>
<organism evidence="8">
    <name type="scientific">Mucochytrium quahogii</name>
    <dbReference type="NCBI Taxonomy" id="96639"/>
    <lineage>
        <taxon>Eukaryota</taxon>
        <taxon>Sar</taxon>
        <taxon>Stramenopiles</taxon>
        <taxon>Bigyra</taxon>
        <taxon>Labyrinthulomycetes</taxon>
        <taxon>Thraustochytrida</taxon>
        <taxon>Thraustochytriidae</taxon>
        <taxon>Mucochytrium</taxon>
    </lineage>
</organism>
<evidence type="ECO:0000259" key="7">
    <source>
        <dbReference type="PROSITE" id="PS50089"/>
    </source>
</evidence>
<protein>
    <recommendedName>
        <fullName evidence="7">RING-type domain-containing protein</fullName>
    </recommendedName>
</protein>
<dbReference type="SUPFAM" id="SSF57850">
    <property type="entry name" value="RING/U-box"/>
    <property type="match status" value="1"/>
</dbReference>
<feature type="region of interest" description="Disordered" evidence="5">
    <location>
        <begin position="338"/>
        <end position="364"/>
    </location>
</feature>